<name>A0A6M3L8A4_9ZZZZ</name>
<proteinExistence type="predicted"/>
<dbReference type="AlphaFoldDB" id="A0A6M3L8A4"/>
<evidence type="ECO:0000313" key="1">
    <source>
        <dbReference type="EMBL" id="QJA91026.1"/>
    </source>
</evidence>
<dbReference type="EMBL" id="MT142955">
    <property type="protein sequence ID" value="QJA91026.1"/>
    <property type="molecule type" value="Genomic_DNA"/>
</dbReference>
<gene>
    <name evidence="1" type="ORF">MM415B03498_0005</name>
</gene>
<reference evidence="1" key="1">
    <citation type="submission" date="2020-03" db="EMBL/GenBank/DDBJ databases">
        <title>The deep terrestrial virosphere.</title>
        <authorList>
            <person name="Holmfeldt K."/>
            <person name="Nilsson E."/>
            <person name="Simone D."/>
            <person name="Lopez-Fernandez M."/>
            <person name="Wu X."/>
            <person name="de Brujin I."/>
            <person name="Lundin D."/>
            <person name="Andersson A."/>
            <person name="Bertilsson S."/>
            <person name="Dopson M."/>
        </authorList>
    </citation>
    <scope>NUCLEOTIDE SEQUENCE</scope>
    <source>
        <strain evidence="1">MM415B03498</strain>
    </source>
</reference>
<accession>A0A6M3L8A4</accession>
<protein>
    <submittedName>
        <fullName evidence="1">Uncharacterized protein</fullName>
    </submittedName>
</protein>
<sequence length="208" mass="23935">MAKLKKSESDIMNIEGKKGEWADECLSACRKAGLIIPIITKWFKKDEAVSRTITIPARFLSMAEEILDNNRTEFKTLADVFRMWIYIAAILTYRMIVTNKEKNCFGSWGKSNYTVLVQMQATIGDFQKYDNHVRVMQEYFEGVSSGQISINSFRDMCTELIETAPESKREVLWRAYAKITNREKVSDLFTLGGWGGKRENSGRKKVNE</sequence>
<organism evidence="1">
    <name type="scientific">viral metagenome</name>
    <dbReference type="NCBI Taxonomy" id="1070528"/>
    <lineage>
        <taxon>unclassified sequences</taxon>
        <taxon>metagenomes</taxon>
        <taxon>organismal metagenomes</taxon>
    </lineage>
</organism>